<feature type="transmembrane region" description="Helical" evidence="1">
    <location>
        <begin position="47"/>
        <end position="70"/>
    </location>
</feature>
<organism evidence="2 3">
    <name type="scientific">Hydrogenispora ethanolica</name>
    <dbReference type="NCBI Taxonomy" id="1082276"/>
    <lineage>
        <taxon>Bacteria</taxon>
        <taxon>Bacillati</taxon>
        <taxon>Bacillota</taxon>
        <taxon>Hydrogenispora</taxon>
    </lineage>
</organism>
<gene>
    <name evidence="2" type="ORF">EDC14_1009129</name>
</gene>
<comment type="caution">
    <text evidence="2">The sequence shown here is derived from an EMBL/GenBank/DDBJ whole genome shotgun (WGS) entry which is preliminary data.</text>
</comment>
<keyword evidence="1" id="KW-1133">Transmembrane helix</keyword>
<dbReference type="Proteomes" id="UP000295008">
    <property type="component" value="Unassembled WGS sequence"/>
</dbReference>
<evidence type="ECO:0000313" key="3">
    <source>
        <dbReference type="Proteomes" id="UP000295008"/>
    </source>
</evidence>
<evidence type="ECO:0000256" key="1">
    <source>
        <dbReference type="SAM" id="Phobius"/>
    </source>
</evidence>
<proteinExistence type="predicted"/>
<dbReference type="AlphaFoldDB" id="A0A4R1RVX4"/>
<accession>A0A4R1RVX4</accession>
<name>A0A4R1RVX4_HYDET</name>
<protein>
    <recommendedName>
        <fullName evidence="4">Alkaline shock family protein YloU</fullName>
    </recommendedName>
</protein>
<dbReference type="NCBIfam" id="NF033218">
    <property type="entry name" value="anchor_AmaP"/>
    <property type="match status" value="1"/>
</dbReference>
<keyword evidence="1" id="KW-0472">Membrane</keyword>
<dbReference type="EMBL" id="SLUN01000009">
    <property type="protein sequence ID" value="TCL70811.1"/>
    <property type="molecule type" value="Genomic_DNA"/>
</dbReference>
<keyword evidence="3" id="KW-1185">Reference proteome</keyword>
<evidence type="ECO:0008006" key="4">
    <source>
        <dbReference type="Google" id="ProtNLM"/>
    </source>
</evidence>
<sequence length="180" mass="19975">MKVWERLISLLAGIILVVLAVTLTLLAFGQAGPTILEELVRINDNPINLWALEVAIIALILAVFLIQMALRMRREEKTVIYQTQFGEIRITVSAIENLALRACKKVRGVRDAHVGVRADKLTGLDVYIEVTASPDMAIPQIKAEIESKVSDYIFETVGMHVNAVKVLVTKIAAETRTRVE</sequence>
<keyword evidence="1" id="KW-0812">Transmembrane</keyword>
<evidence type="ECO:0000313" key="2">
    <source>
        <dbReference type="EMBL" id="TCL70811.1"/>
    </source>
</evidence>
<reference evidence="2 3" key="1">
    <citation type="submission" date="2019-03" db="EMBL/GenBank/DDBJ databases">
        <title>Genomic Encyclopedia of Type Strains, Phase IV (KMG-IV): sequencing the most valuable type-strain genomes for metagenomic binning, comparative biology and taxonomic classification.</title>
        <authorList>
            <person name="Goeker M."/>
        </authorList>
    </citation>
    <scope>NUCLEOTIDE SEQUENCE [LARGE SCALE GENOMIC DNA]</scope>
    <source>
        <strain evidence="2 3">LX-B</strain>
    </source>
</reference>